<accession>A0A1H6F5U7</accession>
<evidence type="ECO:0000256" key="1">
    <source>
        <dbReference type="ARBA" id="ARBA00010333"/>
    </source>
</evidence>
<organism evidence="4 5">
    <name type="scientific">Candidatus Venteria ishoeyi</name>
    <dbReference type="NCBI Taxonomy" id="1899563"/>
    <lineage>
        <taxon>Bacteria</taxon>
        <taxon>Pseudomonadati</taxon>
        <taxon>Pseudomonadota</taxon>
        <taxon>Gammaproteobacteria</taxon>
        <taxon>Thiotrichales</taxon>
        <taxon>Thiotrichaceae</taxon>
        <taxon>Venteria</taxon>
    </lineage>
</organism>
<dbReference type="InterPro" id="IPR001638">
    <property type="entry name" value="Solute-binding_3/MltF_N"/>
</dbReference>
<evidence type="ECO:0000256" key="2">
    <source>
        <dbReference type="ARBA" id="ARBA00022729"/>
    </source>
</evidence>
<evidence type="ECO:0000313" key="4">
    <source>
        <dbReference type="EMBL" id="SEH04659.1"/>
    </source>
</evidence>
<gene>
    <name evidence="4" type="ORF">MBHS_00508</name>
</gene>
<dbReference type="PANTHER" id="PTHR35936">
    <property type="entry name" value="MEMBRANE-BOUND LYTIC MUREIN TRANSGLYCOSYLASE F"/>
    <property type="match status" value="1"/>
</dbReference>
<dbReference type="Proteomes" id="UP000236724">
    <property type="component" value="Unassembled WGS sequence"/>
</dbReference>
<comment type="similarity">
    <text evidence="1">Belongs to the bacterial solute-binding protein 3 family.</text>
</comment>
<dbReference type="PANTHER" id="PTHR35936:SF25">
    <property type="entry name" value="ABC TRANSPORTER SUBSTRATE-BINDING PROTEIN"/>
    <property type="match status" value="1"/>
</dbReference>
<proteinExistence type="inferred from homology"/>
<evidence type="ECO:0000259" key="3">
    <source>
        <dbReference type="Pfam" id="PF00497"/>
    </source>
</evidence>
<dbReference type="Gene3D" id="3.40.190.10">
    <property type="entry name" value="Periplasmic binding protein-like II"/>
    <property type="match status" value="2"/>
</dbReference>
<dbReference type="OrthoDB" id="245568at2"/>
<name>A0A1H6F5U7_9GAMM</name>
<dbReference type="AlphaFoldDB" id="A0A1H6F5U7"/>
<sequence>MYFFHCSLTRHLFFITGLISLLLITMIVSGDKAQAAPVLFKNPITLVTGNHYAPFADSSLSGGGMSVEVVKAAFNAVGRRAYVAFMPWRRGFIGVQRRSYAGTFPHFRSAELAEEFYFSDSLYPIQQRIYVSAGSKIDFNTLDDLTSYRLCSPIGHTIDKGLQKRIDTAAISVISPSSTKLCAKMLEKNRVDFMALDETVYRYMFKGFKLKAVGRPLQRADLFLLLPKQDPESKTLLQEFNAGLAVIKKSGQFDKIVKRHLKYP</sequence>
<feature type="domain" description="Solute-binding protein family 3/N-terminal" evidence="3">
    <location>
        <begin position="44"/>
        <end position="261"/>
    </location>
</feature>
<protein>
    <submittedName>
        <fullName evidence="4">Bacterial extracellular solute-binding proteins, family 3</fullName>
    </submittedName>
</protein>
<reference evidence="4 5" key="1">
    <citation type="submission" date="2016-10" db="EMBL/GenBank/DDBJ databases">
        <authorList>
            <person name="de Groot N.N."/>
        </authorList>
    </citation>
    <scope>NUCLEOTIDE SEQUENCE [LARGE SCALE GENOMIC DNA]</scope>
    <source>
        <strain evidence="4">MBHS1</strain>
    </source>
</reference>
<keyword evidence="2" id="KW-0732">Signal</keyword>
<dbReference type="SUPFAM" id="SSF53850">
    <property type="entry name" value="Periplasmic binding protein-like II"/>
    <property type="match status" value="1"/>
</dbReference>
<evidence type="ECO:0000313" key="5">
    <source>
        <dbReference type="Proteomes" id="UP000236724"/>
    </source>
</evidence>
<keyword evidence="5" id="KW-1185">Reference proteome</keyword>
<dbReference type="EMBL" id="FMSV02000072">
    <property type="protein sequence ID" value="SEH04659.1"/>
    <property type="molecule type" value="Genomic_DNA"/>
</dbReference>
<dbReference type="RefSeq" id="WP_103918697.1">
    <property type="nucleotide sequence ID" value="NZ_FMSV02000072.1"/>
</dbReference>
<dbReference type="Pfam" id="PF00497">
    <property type="entry name" value="SBP_bac_3"/>
    <property type="match status" value="1"/>
</dbReference>